<dbReference type="GO" id="GO:0006777">
    <property type="term" value="P:Mo-molybdopterin cofactor biosynthetic process"/>
    <property type="evidence" value="ECO:0007669"/>
    <property type="project" value="UniProtKB-UniRule"/>
</dbReference>
<dbReference type="Gene3D" id="3.90.105.10">
    <property type="entry name" value="Molybdopterin biosynthesis moea protein, domain 2"/>
    <property type="match status" value="1"/>
</dbReference>
<evidence type="ECO:0000256" key="5">
    <source>
        <dbReference type="ARBA" id="ARBA00022505"/>
    </source>
</evidence>
<evidence type="ECO:0000256" key="6">
    <source>
        <dbReference type="ARBA" id="ARBA00022679"/>
    </source>
</evidence>
<comment type="cofactor">
    <cofactor evidence="1 11">
        <name>Mg(2+)</name>
        <dbReference type="ChEBI" id="CHEBI:18420"/>
    </cofactor>
</comment>
<dbReference type="EC" id="2.10.1.1" evidence="11"/>
<dbReference type="InterPro" id="IPR036688">
    <property type="entry name" value="MoeA_C_domain_IV_sf"/>
</dbReference>
<feature type="region of interest" description="Disordered" evidence="12">
    <location>
        <begin position="115"/>
        <end position="134"/>
    </location>
</feature>
<dbReference type="NCBIfam" id="NF045515">
    <property type="entry name" value="Glp_gephyrin"/>
    <property type="match status" value="1"/>
</dbReference>
<dbReference type="NCBIfam" id="TIGR00177">
    <property type="entry name" value="molyb_syn"/>
    <property type="match status" value="1"/>
</dbReference>
<dbReference type="PANTHER" id="PTHR10192">
    <property type="entry name" value="MOLYBDOPTERIN BIOSYNTHESIS PROTEIN"/>
    <property type="match status" value="1"/>
</dbReference>
<dbReference type="Pfam" id="PF03454">
    <property type="entry name" value="MoeA_C"/>
    <property type="match status" value="1"/>
</dbReference>
<protein>
    <recommendedName>
        <fullName evidence="11">Molybdopterin molybdenumtransferase</fullName>
        <ecNumber evidence="11">2.10.1.1</ecNumber>
    </recommendedName>
</protein>
<dbReference type="InterPro" id="IPR036425">
    <property type="entry name" value="MoaB/Mog-like_dom_sf"/>
</dbReference>
<dbReference type="PROSITE" id="PS01079">
    <property type="entry name" value="MOCF_BIOSYNTHESIS_2"/>
    <property type="match status" value="1"/>
</dbReference>
<evidence type="ECO:0000313" key="15">
    <source>
        <dbReference type="Proteomes" id="UP000510621"/>
    </source>
</evidence>
<dbReference type="SUPFAM" id="SSF63882">
    <property type="entry name" value="MoeA N-terminal region -like"/>
    <property type="match status" value="1"/>
</dbReference>
<dbReference type="Pfam" id="PF03453">
    <property type="entry name" value="MoeA_N"/>
    <property type="match status" value="1"/>
</dbReference>
<dbReference type="GO" id="GO:0046872">
    <property type="term" value="F:metal ion binding"/>
    <property type="evidence" value="ECO:0007669"/>
    <property type="project" value="UniProtKB-UniRule"/>
</dbReference>
<keyword evidence="6 11" id="KW-0808">Transferase</keyword>
<dbReference type="InterPro" id="IPR036135">
    <property type="entry name" value="MoeA_linker/N_sf"/>
</dbReference>
<dbReference type="Proteomes" id="UP000510621">
    <property type="component" value="Chromosome"/>
</dbReference>
<keyword evidence="8 11" id="KW-0460">Magnesium</keyword>
<dbReference type="FunFam" id="3.40.980.10:FF:000004">
    <property type="entry name" value="Molybdopterin molybdenumtransferase"/>
    <property type="match status" value="1"/>
</dbReference>
<dbReference type="Gene3D" id="2.170.190.11">
    <property type="entry name" value="Molybdopterin biosynthesis moea protein, domain 3"/>
    <property type="match status" value="1"/>
</dbReference>
<sequence>MLSVEQARDAILQTVRPLTATERVGLRQSLGRILVTDVLARLDVPAYRNSAMDGYAFRHVDTDLYQRFQVAGISLAGHPFHGDLDVGQCVRIMTGALVPVDADTVVMQEHVTREGDSITLQRTPKPGANVRHPGEDLRGGETLLPASRKLNAADLGLLASQGISEADVLRRPRIAFFSTGDELKGIGETLQPGDVYDSNRYTLFGMLSKLDVDILDMGVIPDQPQAVEHAFAQASRLADVVITSGGVSVGDADYVTDTLRKTGSVDFWKIAVKPGKPLAFGKLNEDCLFFGLPGNPVSVMATFLLFARPAILKLRGRKRHTLPEYLAICDTPIYKSPGRKDYQRGVYRIDEQGQWRVSTTGGQGSHILRSMSAANCFIALPLLSGNLEAGARVSVIPFTDLL</sequence>
<comment type="similarity">
    <text evidence="4 11">Belongs to the MoeA family.</text>
</comment>
<organism evidence="14 15">
    <name type="scientific">Candidatus Thiothrix singaporensis</name>
    <dbReference type="NCBI Taxonomy" id="2799669"/>
    <lineage>
        <taxon>Bacteria</taxon>
        <taxon>Pseudomonadati</taxon>
        <taxon>Pseudomonadota</taxon>
        <taxon>Gammaproteobacteria</taxon>
        <taxon>Thiotrichales</taxon>
        <taxon>Thiotrichaceae</taxon>
        <taxon>Thiothrix</taxon>
    </lineage>
</organism>
<reference evidence="14" key="1">
    <citation type="submission" date="2020-06" db="EMBL/GenBank/DDBJ databases">
        <title>Analysis procedures for assessing recovery of high quality, complete, closed genomes from Nanopore long read metagenome sequencing.</title>
        <authorList>
            <person name="Bessarab I."/>
            <person name="Arumugam K."/>
            <person name="Haryono M."/>
            <person name="Liu X."/>
            <person name="Roy S."/>
            <person name="Zuniga-Montanez R.E."/>
            <person name="Qiu G."/>
            <person name="Drautz-Moses D.I."/>
            <person name="Law Y.Y."/>
            <person name="Wuertz S."/>
            <person name="Lauro F.M."/>
            <person name="Huson D.H."/>
            <person name="Williams R.B."/>
        </authorList>
    </citation>
    <scope>NUCLEOTIDE SEQUENCE [LARGE SCALE GENOMIC DNA]</scope>
    <source>
        <strain evidence="14">SSD2</strain>
    </source>
</reference>
<dbReference type="InterPro" id="IPR001453">
    <property type="entry name" value="MoaB/Mog_dom"/>
</dbReference>
<evidence type="ECO:0000256" key="2">
    <source>
        <dbReference type="ARBA" id="ARBA00002901"/>
    </source>
</evidence>
<dbReference type="SMART" id="SM00852">
    <property type="entry name" value="MoCF_biosynth"/>
    <property type="match status" value="1"/>
</dbReference>
<name>A0A7L6ASD2_9GAMM</name>
<dbReference type="InterPro" id="IPR008284">
    <property type="entry name" value="MoCF_biosynth_CS"/>
</dbReference>
<keyword evidence="15" id="KW-1185">Reference proteome</keyword>
<proteinExistence type="inferred from homology"/>
<dbReference type="CDD" id="cd00887">
    <property type="entry name" value="MoeA"/>
    <property type="match status" value="1"/>
</dbReference>
<dbReference type="InterPro" id="IPR005111">
    <property type="entry name" value="MoeA_C_domain_IV"/>
</dbReference>
<evidence type="ECO:0000256" key="10">
    <source>
        <dbReference type="ARBA" id="ARBA00047317"/>
    </source>
</evidence>
<feature type="domain" description="MoaB/Mog" evidence="13">
    <location>
        <begin position="175"/>
        <end position="313"/>
    </location>
</feature>
<dbReference type="Gene3D" id="3.40.980.10">
    <property type="entry name" value="MoaB/Mog-like domain"/>
    <property type="match status" value="1"/>
</dbReference>
<evidence type="ECO:0000313" key="14">
    <source>
        <dbReference type="EMBL" id="QLQ32020.1"/>
    </source>
</evidence>
<evidence type="ECO:0000256" key="1">
    <source>
        <dbReference type="ARBA" id="ARBA00001946"/>
    </source>
</evidence>
<dbReference type="SUPFAM" id="SSF63867">
    <property type="entry name" value="MoeA C-terminal domain-like"/>
    <property type="match status" value="1"/>
</dbReference>
<dbReference type="InterPro" id="IPR038987">
    <property type="entry name" value="MoeA-like"/>
</dbReference>
<evidence type="ECO:0000256" key="12">
    <source>
        <dbReference type="SAM" id="MobiDB-lite"/>
    </source>
</evidence>
<dbReference type="PANTHER" id="PTHR10192:SF5">
    <property type="entry name" value="GEPHYRIN"/>
    <property type="match status" value="1"/>
</dbReference>
<keyword evidence="7 11" id="KW-0479">Metal-binding</keyword>
<dbReference type="EMBL" id="CP059265">
    <property type="protein sequence ID" value="QLQ32020.1"/>
    <property type="molecule type" value="Genomic_DNA"/>
</dbReference>
<gene>
    <name evidence="14" type="ORF">HZT40_10980</name>
</gene>
<evidence type="ECO:0000256" key="8">
    <source>
        <dbReference type="ARBA" id="ARBA00022842"/>
    </source>
</evidence>
<evidence type="ECO:0000259" key="13">
    <source>
        <dbReference type="SMART" id="SM00852"/>
    </source>
</evidence>
<evidence type="ECO:0000256" key="4">
    <source>
        <dbReference type="ARBA" id="ARBA00010763"/>
    </source>
</evidence>
<dbReference type="AlphaFoldDB" id="A0A7L6ASD2"/>
<comment type="catalytic activity">
    <reaction evidence="10">
        <text>adenylyl-molybdopterin + molybdate = Mo-molybdopterin + AMP + H(+)</text>
        <dbReference type="Rhea" id="RHEA:35047"/>
        <dbReference type="ChEBI" id="CHEBI:15378"/>
        <dbReference type="ChEBI" id="CHEBI:36264"/>
        <dbReference type="ChEBI" id="CHEBI:62727"/>
        <dbReference type="ChEBI" id="CHEBI:71302"/>
        <dbReference type="ChEBI" id="CHEBI:456215"/>
        <dbReference type="EC" id="2.10.1.1"/>
    </reaction>
</comment>
<comment type="function">
    <text evidence="2 11">Catalyzes the insertion of molybdate into adenylated molybdopterin with the concomitant release of AMP.</text>
</comment>
<dbReference type="InterPro" id="IPR005110">
    <property type="entry name" value="MoeA_linker/N"/>
</dbReference>
<dbReference type="UniPathway" id="UPA00344"/>
<keyword evidence="9 11" id="KW-0501">Molybdenum cofactor biosynthesis</keyword>
<comment type="pathway">
    <text evidence="3 11">Cofactor biosynthesis; molybdopterin biosynthesis.</text>
</comment>
<evidence type="ECO:0000256" key="11">
    <source>
        <dbReference type="RuleBase" id="RU365090"/>
    </source>
</evidence>
<dbReference type="KEGG" id="this:HZT40_10980"/>
<evidence type="ECO:0000256" key="9">
    <source>
        <dbReference type="ARBA" id="ARBA00023150"/>
    </source>
</evidence>
<keyword evidence="5 11" id="KW-0500">Molybdenum</keyword>
<dbReference type="Gene3D" id="2.40.340.10">
    <property type="entry name" value="MoeA, C-terminal, domain IV"/>
    <property type="match status" value="1"/>
</dbReference>
<dbReference type="Pfam" id="PF00994">
    <property type="entry name" value="MoCF_biosynth"/>
    <property type="match status" value="1"/>
</dbReference>
<accession>A0A7L6ASD2</accession>
<evidence type="ECO:0000256" key="3">
    <source>
        <dbReference type="ARBA" id="ARBA00005046"/>
    </source>
</evidence>
<dbReference type="SUPFAM" id="SSF53218">
    <property type="entry name" value="Molybdenum cofactor biosynthesis proteins"/>
    <property type="match status" value="1"/>
</dbReference>
<evidence type="ECO:0000256" key="7">
    <source>
        <dbReference type="ARBA" id="ARBA00022723"/>
    </source>
</evidence>
<dbReference type="GO" id="GO:0005829">
    <property type="term" value="C:cytosol"/>
    <property type="evidence" value="ECO:0007669"/>
    <property type="project" value="TreeGrafter"/>
</dbReference>
<dbReference type="GO" id="GO:0061599">
    <property type="term" value="F:molybdopterin molybdotransferase activity"/>
    <property type="evidence" value="ECO:0007669"/>
    <property type="project" value="UniProtKB-UniRule"/>
</dbReference>